<sequence length="499" mass="54789">MTRLLLTSLLFLTFLCTSVRAQTEPRTLPVRVTDALRFGQTDVFGSARFFGTGGSMTAIGVDGSTLHTNPAGIGWNRFSAAQITPGFALNNLTARLRNGTGNEDTDETKGTFVVPSANIVWASDTRSINWSTFNFGISYTRLADFNETIEYSGRSEGGIIDAIVEDLNDGIFDDFRAGLAERIPGVIQEDDLGFFSDFDLESSLGGEVRRQGRVERTGSLNEIALGFGGNYMEKVLWGFTIGIPVIDFTETKIYDEIDDQDEITFFDNAGFDELLELSGSGVNFKLGVIGRPTDNIRLSAAVHSPTFWTVDEVYETTFEYNYTDNGVGLGGTELSPRSESTYNLRTPWKFYVGGGYLFRDKGFLSVDLDYSNLAGTSFSFDDFATVDEASNADVDRELKGMLGVRVGGELNLKPFQVRAGVGYRQNPVVNLRNDEDEAFLSLSGGLGYSSGKFFIDGALRLEDVNSYYSPYSTFAFDGQVVDTNRSRITGLVTVGFRGF</sequence>
<evidence type="ECO:0000313" key="2">
    <source>
        <dbReference type="EMBL" id="TXF89911.1"/>
    </source>
</evidence>
<protein>
    <recommendedName>
        <fullName evidence="4">Outer membrane protein transport protein (OMPP1/FadL/TodX)</fullName>
    </recommendedName>
</protein>
<dbReference type="OrthoDB" id="9765571at2"/>
<feature type="chain" id="PRO_5023071473" description="Outer membrane protein transport protein (OMPP1/FadL/TodX)" evidence="1">
    <location>
        <begin position="22"/>
        <end position="499"/>
    </location>
</feature>
<reference evidence="2 3" key="1">
    <citation type="submission" date="2019-08" db="EMBL/GenBank/DDBJ databases">
        <title>Lewinella sp. strain SSH13 Genome sequencing and assembly.</title>
        <authorList>
            <person name="Kim I."/>
        </authorList>
    </citation>
    <scope>NUCLEOTIDE SEQUENCE [LARGE SCALE GENOMIC DNA]</scope>
    <source>
        <strain evidence="2 3">SSH13</strain>
    </source>
</reference>
<proteinExistence type="predicted"/>
<dbReference type="Proteomes" id="UP000321907">
    <property type="component" value="Unassembled WGS sequence"/>
</dbReference>
<name>A0A5C7FW98_9BACT</name>
<dbReference type="EMBL" id="VOXD01000010">
    <property type="protein sequence ID" value="TXF89911.1"/>
    <property type="molecule type" value="Genomic_DNA"/>
</dbReference>
<feature type="signal peptide" evidence="1">
    <location>
        <begin position="1"/>
        <end position="21"/>
    </location>
</feature>
<evidence type="ECO:0000256" key="1">
    <source>
        <dbReference type="SAM" id="SignalP"/>
    </source>
</evidence>
<evidence type="ECO:0000313" key="3">
    <source>
        <dbReference type="Proteomes" id="UP000321907"/>
    </source>
</evidence>
<organism evidence="2 3">
    <name type="scientific">Neolewinella aurantiaca</name>
    <dbReference type="NCBI Taxonomy" id="2602767"/>
    <lineage>
        <taxon>Bacteria</taxon>
        <taxon>Pseudomonadati</taxon>
        <taxon>Bacteroidota</taxon>
        <taxon>Saprospiria</taxon>
        <taxon>Saprospirales</taxon>
        <taxon>Lewinellaceae</taxon>
        <taxon>Neolewinella</taxon>
    </lineage>
</organism>
<accession>A0A5C7FW98</accession>
<keyword evidence="3" id="KW-1185">Reference proteome</keyword>
<evidence type="ECO:0008006" key="4">
    <source>
        <dbReference type="Google" id="ProtNLM"/>
    </source>
</evidence>
<dbReference type="Gene3D" id="2.40.160.60">
    <property type="entry name" value="Outer membrane protein transport protein (OMPP1/FadL/TodX)"/>
    <property type="match status" value="1"/>
</dbReference>
<keyword evidence="1" id="KW-0732">Signal</keyword>
<dbReference type="SUPFAM" id="SSF56935">
    <property type="entry name" value="Porins"/>
    <property type="match status" value="1"/>
</dbReference>
<gene>
    <name evidence="2" type="ORF">FUA23_08105</name>
</gene>
<dbReference type="RefSeq" id="WP_147930231.1">
    <property type="nucleotide sequence ID" value="NZ_VOXD01000010.1"/>
</dbReference>
<dbReference type="AlphaFoldDB" id="A0A5C7FW98"/>
<comment type="caution">
    <text evidence="2">The sequence shown here is derived from an EMBL/GenBank/DDBJ whole genome shotgun (WGS) entry which is preliminary data.</text>
</comment>